<protein>
    <submittedName>
        <fullName evidence="1">Uncharacterized protein</fullName>
    </submittedName>
</protein>
<evidence type="ECO:0000313" key="2">
    <source>
        <dbReference type="Proteomes" id="UP000053989"/>
    </source>
</evidence>
<name>A0A0C3DID5_9AGAM</name>
<feature type="non-terminal residue" evidence="1">
    <location>
        <position position="126"/>
    </location>
</feature>
<reference evidence="2" key="2">
    <citation type="submission" date="2015-01" db="EMBL/GenBank/DDBJ databases">
        <title>Evolutionary Origins and Diversification of the Mycorrhizal Mutualists.</title>
        <authorList>
            <consortium name="DOE Joint Genome Institute"/>
            <consortium name="Mycorrhizal Genomics Consortium"/>
            <person name="Kohler A."/>
            <person name="Kuo A."/>
            <person name="Nagy L.G."/>
            <person name="Floudas D."/>
            <person name="Copeland A."/>
            <person name="Barry K.W."/>
            <person name="Cichocki N."/>
            <person name="Veneault-Fourrey C."/>
            <person name="LaButti K."/>
            <person name="Lindquist E.A."/>
            <person name="Lipzen A."/>
            <person name="Lundell T."/>
            <person name="Morin E."/>
            <person name="Murat C."/>
            <person name="Riley R."/>
            <person name="Ohm R."/>
            <person name="Sun H."/>
            <person name="Tunlid A."/>
            <person name="Henrissat B."/>
            <person name="Grigoriev I.V."/>
            <person name="Hibbett D.S."/>
            <person name="Martin F."/>
        </authorList>
    </citation>
    <scope>NUCLEOTIDE SEQUENCE [LARGE SCALE GENOMIC DNA]</scope>
    <source>
        <strain evidence="2">Foug A</strain>
    </source>
</reference>
<feature type="non-terminal residue" evidence="1">
    <location>
        <position position="1"/>
    </location>
</feature>
<dbReference type="OrthoDB" id="2685494at2759"/>
<accession>A0A0C3DID5</accession>
<dbReference type="STRING" id="1036808.A0A0C3DID5"/>
<gene>
    <name evidence="1" type="ORF">SCLCIDRAFT_1216739</name>
</gene>
<reference evidence="1 2" key="1">
    <citation type="submission" date="2014-04" db="EMBL/GenBank/DDBJ databases">
        <authorList>
            <consortium name="DOE Joint Genome Institute"/>
            <person name="Kuo A."/>
            <person name="Kohler A."/>
            <person name="Nagy L.G."/>
            <person name="Floudas D."/>
            <person name="Copeland A."/>
            <person name="Barry K.W."/>
            <person name="Cichocki N."/>
            <person name="Veneault-Fourrey C."/>
            <person name="LaButti K."/>
            <person name="Lindquist E.A."/>
            <person name="Lipzen A."/>
            <person name="Lundell T."/>
            <person name="Morin E."/>
            <person name="Murat C."/>
            <person name="Sun H."/>
            <person name="Tunlid A."/>
            <person name="Henrissat B."/>
            <person name="Grigoriev I.V."/>
            <person name="Hibbett D.S."/>
            <person name="Martin F."/>
            <person name="Nordberg H.P."/>
            <person name="Cantor M.N."/>
            <person name="Hua S.X."/>
        </authorList>
    </citation>
    <scope>NUCLEOTIDE SEQUENCE [LARGE SCALE GENOMIC DNA]</scope>
    <source>
        <strain evidence="1 2">Foug A</strain>
    </source>
</reference>
<dbReference type="EMBL" id="KN822061">
    <property type="protein sequence ID" value="KIM60470.1"/>
    <property type="molecule type" value="Genomic_DNA"/>
</dbReference>
<keyword evidence="2" id="KW-1185">Reference proteome</keyword>
<dbReference type="HOGENOM" id="CLU_104751_1_0_1"/>
<sequence>LGDYGHFTDSGDFCCEGNIFAEFKSLSSKANITPRQHKISEWGGEQGENDIVRACHYSGAFAKIYKPLGLSLPSNDNFRSLLVALSTRLINRYLITTVVQCSPNPCLSSSGIWYNIAKPFVWHRKK</sequence>
<dbReference type="InParanoid" id="A0A0C3DID5"/>
<dbReference type="Proteomes" id="UP000053989">
    <property type="component" value="Unassembled WGS sequence"/>
</dbReference>
<proteinExistence type="predicted"/>
<dbReference type="AlphaFoldDB" id="A0A0C3DID5"/>
<evidence type="ECO:0000313" key="1">
    <source>
        <dbReference type="EMBL" id="KIM60470.1"/>
    </source>
</evidence>
<organism evidence="1 2">
    <name type="scientific">Scleroderma citrinum Foug A</name>
    <dbReference type="NCBI Taxonomy" id="1036808"/>
    <lineage>
        <taxon>Eukaryota</taxon>
        <taxon>Fungi</taxon>
        <taxon>Dikarya</taxon>
        <taxon>Basidiomycota</taxon>
        <taxon>Agaricomycotina</taxon>
        <taxon>Agaricomycetes</taxon>
        <taxon>Agaricomycetidae</taxon>
        <taxon>Boletales</taxon>
        <taxon>Sclerodermatineae</taxon>
        <taxon>Sclerodermataceae</taxon>
        <taxon>Scleroderma</taxon>
    </lineage>
</organism>